<keyword evidence="2" id="KW-0732">Signal</keyword>
<dbReference type="PANTHER" id="PTHR32305:SF15">
    <property type="entry name" value="PROTEIN RHSA-RELATED"/>
    <property type="match status" value="1"/>
</dbReference>
<protein>
    <submittedName>
        <fullName evidence="3">RHS repeat-associated core domain-containing protein</fullName>
    </submittedName>
</protein>
<feature type="region of interest" description="Disordered" evidence="1">
    <location>
        <begin position="684"/>
        <end position="708"/>
    </location>
</feature>
<proteinExistence type="predicted"/>
<dbReference type="RefSeq" id="WP_317835105.1">
    <property type="nucleotide sequence ID" value="NZ_CP136920.1"/>
</dbReference>
<dbReference type="Proteomes" id="UP001304300">
    <property type="component" value="Chromosome"/>
</dbReference>
<dbReference type="InterPro" id="IPR050708">
    <property type="entry name" value="T6SS_VgrG/RHS"/>
</dbReference>
<dbReference type="KEGG" id="puo:RZN69_05720"/>
<accession>A0AAQ3LBX7</accession>
<evidence type="ECO:0000256" key="1">
    <source>
        <dbReference type="SAM" id="MobiDB-lite"/>
    </source>
</evidence>
<sequence length="1996" mass="219574">MKISNSGNFSSTYFIHTFFGLLAGIALLSASIVHAQCGPDCNDEIEVDFYGEILELGYVMLWSPNGISFNGSLLTSTGGATGAWFYDYPSLKMPLDTDVDLQFLGSVFRSSNADPNDSSDIYFSVELRIPICYKKISHNGEVFELTEEEGYGIGLPNTEEQADGTYVNVVYFSQDTDVNPSDWTIRIITNDEEQSGGGTSSGSPASLPPTHASFDIPMGMVDKETSAGRLFFSLDDLVESTDPLLSTFNSLIIGINQYATADIVTRSGGVLDGALSQVAAPDALFVFKDGWWNGDTLLEEDGYDGQPLTSGTFEIISYPTYTGTNPYTPSGNANELWRFEQVGTTAGGDLQLKVTHITNPGQVDETIDWDTFERITVDYLADDNANGLVGGAALVTPVETGWRWVSQSGDMTKDLYWKEKVELGLSDHLYEFVAYYDNRTGTPVLSSQVVSKHEKIGDDWLVTRQFDDPDGANRITIWTYEATDTDPDYDLGELISVEYPDASWEHNAVYNSEGKVTTRYLPWKDVTLAQAIATSGTNCKVIEKEYDPEAGVDYRQTTKIENIITAKYERRSGGVTRRYTNGTNHLDTVNDMPDSVTRPDGTMTSYVRENGFWNPTNEIFYPGSTDPQPAGTVSAFRKTVKEGTSTSPEGIANQTTWRRTITVDGELILSETLAYDGTATPPVIQSTSYSETADSPQTGWRTETATDSSGRTLSENIFDDNYRLRESIDASGIKTVFTYDADGRTETETRAGLTTTYQYDTLGRVEGTTITPEGLTTPELTTSTTYHPTGEVHTQTDENGYTSTFAYSNGGRTLTMTRPDGSTEITDSYLDGQTKSVTGTGLIHQYYTYSVLASGNRVTRDEVGSSGSVRWSERETDWNGRIVEERRPAYSGADHITAYFYNTLGQLWKQTRTGLGPLLFTYNSLGERLRQGVDLDANDTLDEASGEPISEIFTDYHFDSGIWYQRSVSKRWLTDGSATATDISTTLNRLTGLSATTMSESKVTDVYGDETVSTMTVNRATATVTQTTDLPDTTRDAVSITISGRLDSSTDPRIPAVENGTTSYAYDNLGRLETMTDPTNAVTTQTYYANSTQLKTIEPAIGAITEFVYRSQGQTGAGQIKSQLTKSADGTTTLSQMDYTHDALGRITNQSGSGTYPVAYGFDPTYGDRTTLTTYRGVTGDVTTWVYQPATGLLTRKEYADTKGTDYTYHDNGLLHTRVWQRDIAGQRITTTYTYDDLGQPDLTDYSDSTTDIDWTYNRAGRLTGVIDAAGTHTMDYADDGQLTDHTVIGGILAGLDLNNTYPAHGKREVLSASLGATDLLNHQYTYHADTGRLDTVKDRNPSGLGQIAKATYAYKPATHLTESITLQNATTDVLTRSMTYDALHRVDTLTAKDASLNTLNSHDYLYDARGRRERNDREDGTYWIYGYNDRNEVISGKKHFSDGSIMPGHDFGYQFDNIGNRDDITLEGQIYDWDANAVNQVTSREIPADYTITGTANANAAIFVNGIAAERNGDFWGGNVTVDNSTASVATPLNIESLLANAGPSGEVLTNSASAGTLFVPQTPVAPAYDGDGNLTQDGRWSYTWNAENRLIAMETIPAAYNAGAPREKLEFVYDYQGRRVKKTLSSWDSGSMGFVVDREIVFIYDAWNLIAEITTKNSTTTEQTYLWGLDLSGTLQGAGGIGGLLALQSSGSSYLPAYDGNGNVSALIAAIDGTLAAEYEYGPFGEPIRAEGTATGANPFTFSTKYTDTETGLLYYGYRYYDAELGRWLNRDPIEEVGGINLYGFVENNAILNTDLLGNRITTRGNQGFRDAIESALETITGADLEWCRLGGRRRSMQSGYRLSIISDGTGKVWDDLEPGITGLFRTYRIIRAPFTDNANAQTSGWFTRDININENINVLLPVEDGLDKNGRPKYRDELVPFSVVLWHELVGHSILALGHPYEDWNIYFHYWTAPILGTPLPAEAGRVDPTIEIENEARAILGLPNRRPQYYDY</sequence>
<keyword evidence="4" id="KW-1185">Reference proteome</keyword>
<feature type="region of interest" description="Disordered" evidence="1">
    <location>
        <begin position="768"/>
        <end position="797"/>
    </location>
</feature>
<dbReference type="InterPro" id="IPR006530">
    <property type="entry name" value="YD"/>
</dbReference>
<dbReference type="NCBIfam" id="TIGR03696">
    <property type="entry name" value="Rhs_assc_core"/>
    <property type="match status" value="1"/>
</dbReference>
<dbReference type="Gene3D" id="2.180.10.10">
    <property type="entry name" value="RHS repeat-associated core"/>
    <property type="match status" value="3"/>
</dbReference>
<dbReference type="EMBL" id="CP136920">
    <property type="protein sequence ID" value="WOO42581.1"/>
    <property type="molecule type" value="Genomic_DNA"/>
</dbReference>
<feature type="compositionally biased region" description="Low complexity" evidence="1">
    <location>
        <begin position="768"/>
        <end position="785"/>
    </location>
</feature>
<dbReference type="NCBIfam" id="TIGR01643">
    <property type="entry name" value="YD_repeat_2x"/>
    <property type="match status" value="1"/>
</dbReference>
<feature type="chain" id="PRO_5042880400" evidence="2">
    <location>
        <begin position="36"/>
        <end position="1996"/>
    </location>
</feature>
<name>A0AAQ3LBX7_9BACT</name>
<organism evidence="3 4">
    <name type="scientific">Rubellicoccus peritrichatus</name>
    <dbReference type="NCBI Taxonomy" id="3080537"/>
    <lineage>
        <taxon>Bacteria</taxon>
        <taxon>Pseudomonadati</taxon>
        <taxon>Verrucomicrobiota</taxon>
        <taxon>Opitutia</taxon>
        <taxon>Puniceicoccales</taxon>
        <taxon>Cerasicoccaceae</taxon>
        <taxon>Rubellicoccus</taxon>
    </lineage>
</organism>
<reference evidence="3 4" key="1">
    <citation type="submission" date="2023-10" db="EMBL/GenBank/DDBJ databases">
        <title>Rubellicoccus peritrichatus gen. nov., sp. nov., isolated from an algae of coral reef tank.</title>
        <authorList>
            <person name="Luo J."/>
        </authorList>
    </citation>
    <scope>NUCLEOTIDE SEQUENCE [LARGE SCALE GENOMIC DNA]</scope>
    <source>
        <strain evidence="3 4">CR14</strain>
    </source>
</reference>
<evidence type="ECO:0000313" key="3">
    <source>
        <dbReference type="EMBL" id="WOO42581.1"/>
    </source>
</evidence>
<feature type="signal peptide" evidence="2">
    <location>
        <begin position="1"/>
        <end position="35"/>
    </location>
</feature>
<dbReference type="PANTHER" id="PTHR32305">
    <property type="match status" value="1"/>
</dbReference>
<evidence type="ECO:0000256" key="2">
    <source>
        <dbReference type="SAM" id="SignalP"/>
    </source>
</evidence>
<dbReference type="InterPro" id="IPR022385">
    <property type="entry name" value="Rhs_assc_core"/>
</dbReference>
<evidence type="ECO:0000313" key="4">
    <source>
        <dbReference type="Proteomes" id="UP001304300"/>
    </source>
</evidence>
<gene>
    <name evidence="3" type="ORF">RZN69_05720</name>
</gene>